<evidence type="ECO:0000256" key="1">
    <source>
        <dbReference type="SAM" id="SignalP"/>
    </source>
</evidence>
<dbReference type="Proteomes" id="UP000314294">
    <property type="component" value="Unassembled WGS sequence"/>
</dbReference>
<accession>A0A4Z2FB82</accession>
<evidence type="ECO:0000313" key="2">
    <source>
        <dbReference type="EMBL" id="TNN38407.1"/>
    </source>
</evidence>
<keyword evidence="1" id="KW-0732">Signal</keyword>
<reference evidence="2 3" key="1">
    <citation type="submission" date="2019-03" db="EMBL/GenBank/DDBJ databases">
        <title>First draft genome of Liparis tanakae, snailfish: a comprehensive survey of snailfish specific genes.</title>
        <authorList>
            <person name="Kim W."/>
            <person name="Song I."/>
            <person name="Jeong J.-H."/>
            <person name="Kim D."/>
            <person name="Kim S."/>
            <person name="Ryu S."/>
            <person name="Song J.Y."/>
            <person name="Lee S.K."/>
        </authorList>
    </citation>
    <scope>NUCLEOTIDE SEQUENCE [LARGE SCALE GENOMIC DNA]</scope>
    <source>
        <tissue evidence="2">Muscle</tissue>
    </source>
</reference>
<protein>
    <submittedName>
        <fullName evidence="2">Uncharacterized protein</fullName>
    </submittedName>
</protein>
<feature type="chain" id="PRO_5021217639" evidence="1">
    <location>
        <begin position="23"/>
        <end position="61"/>
    </location>
</feature>
<name>A0A4Z2FB82_9TELE</name>
<comment type="caution">
    <text evidence="2">The sequence shown here is derived from an EMBL/GenBank/DDBJ whole genome shotgun (WGS) entry which is preliminary data.</text>
</comment>
<dbReference type="EMBL" id="SRLO01001373">
    <property type="protein sequence ID" value="TNN38407.1"/>
    <property type="molecule type" value="Genomic_DNA"/>
</dbReference>
<proteinExistence type="predicted"/>
<evidence type="ECO:0000313" key="3">
    <source>
        <dbReference type="Proteomes" id="UP000314294"/>
    </source>
</evidence>
<sequence>MVTLGFFSLLVLTTKFSGKVLGRTHQMPSVSSSRGLLEDRRMRHHWDDVICCDYSVPCEVL</sequence>
<gene>
    <name evidence="2" type="ORF">EYF80_051417</name>
</gene>
<feature type="signal peptide" evidence="1">
    <location>
        <begin position="1"/>
        <end position="22"/>
    </location>
</feature>
<dbReference type="AlphaFoldDB" id="A0A4Z2FB82"/>
<organism evidence="2 3">
    <name type="scientific">Liparis tanakae</name>
    <name type="common">Tanaka's snailfish</name>
    <dbReference type="NCBI Taxonomy" id="230148"/>
    <lineage>
        <taxon>Eukaryota</taxon>
        <taxon>Metazoa</taxon>
        <taxon>Chordata</taxon>
        <taxon>Craniata</taxon>
        <taxon>Vertebrata</taxon>
        <taxon>Euteleostomi</taxon>
        <taxon>Actinopterygii</taxon>
        <taxon>Neopterygii</taxon>
        <taxon>Teleostei</taxon>
        <taxon>Neoteleostei</taxon>
        <taxon>Acanthomorphata</taxon>
        <taxon>Eupercaria</taxon>
        <taxon>Perciformes</taxon>
        <taxon>Cottioidei</taxon>
        <taxon>Cottales</taxon>
        <taxon>Liparidae</taxon>
        <taxon>Liparis</taxon>
    </lineage>
</organism>
<keyword evidence="3" id="KW-1185">Reference proteome</keyword>